<protein>
    <recommendedName>
        <fullName evidence="5">4Fe-4S domain-containing protein</fullName>
    </recommendedName>
</protein>
<accession>A0A0W8FAA8</accession>
<sequence length="265" mass="29814">MTGSPAEVKLVSNAMANATRRKIMAMLVEKERTKEEIEQAVGGTMLDYHLQMLKQAGLADTRGDRVLITDFGKNFMETKSDKPAETKKDLAGTRPLQVVELRQLLPCIADSSKFRIIARFEPPLEGALKLLEPLFPRARYSDRIGALIIQRGNILITIYSTGSVTMTMIKSEAEAREVLEDLKKTINEAIAKGVTPVPREKVKVDHAEIYQYLPRTDCQICGEQSCYAFAIKLVGRETEIDKCTPLLEPRYATNLEHIRTLLEYL</sequence>
<dbReference type="SUPFAM" id="SSF46785">
    <property type="entry name" value="Winged helix' DNA-binding domain"/>
    <property type="match status" value="1"/>
</dbReference>
<keyword evidence="4" id="KW-0411">Iron-sulfur</keyword>
<name>A0A0W8FAA8_9ZZZZ</name>
<dbReference type="AlphaFoldDB" id="A0A0W8FAA8"/>
<dbReference type="EMBL" id="LNQE01001425">
    <property type="protein sequence ID" value="KUG17710.1"/>
    <property type="molecule type" value="Genomic_DNA"/>
</dbReference>
<gene>
    <name evidence="6" type="ORF">ASZ90_012635</name>
</gene>
<dbReference type="InterPro" id="IPR036390">
    <property type="entry name" value="WH_DNA-bd_sf"/>
</dbReference>
<feature type="domain" description="4Fe-4S" evidence="5">
    <location>
        <begin position="199"/>
        <end position="260"/>
    </location>
</feature>
<evidence type="ECO:0000259" key="5">
    <source>
        <dbReference type="PROSITE" id="PS51656"/>
    </source>
</evidence>
<evidence type="ECO:0000256" key="4">
    <source>
        <dbReference type="ARBA" id="ARBA00023014"/>
    </source>
</evidence>
<dbReference type="InterPro" id="IPR051069">
    <property type="entry name" value="ACDS_complex_subunit"/>
</dbReference>
<dbReference type="Pfam" id="PF04060">
    <property type="entry name" value="FeS"/>
    <property type="match status" value="1"/>
</dbReference>
<dbReference type="CDD" id="cd00090">
    <property type="entry name" value="HTH_ARSR"/>
    <property type="match status" value="1"/>
</dbReference>
<dbReference type="Gene3D" id="1.10.15.40">
    <property type="entry name" value="Electron transport complex subunit B, putative Fe-S cluster"/>
    <property type="match status" value="1"/>
</dbReference>
<comment type="caution">
    <text evidence="6">The sequence shown here is derived from an EMBL/GenBank/DDBJ whole genome shotgun (WGS) entry which is preliminary data.</text>
</comment>
<dbReference type="InterPro" id="IPR011991">
    <property type="entry name" value="ArsR-like_HTH"/>
</dbReference>
<evidence type="ECO:0000256" key="1">
    <source>
        <dbReference type="ARBA" id="ARBA00022485"/>
    </source>
</evidence>
<proteinExistence type="predicted"/>
<dbReference type="InterPro" id="IPR036388">
    <property type="entry name" value="WH-like_DNA-bd_sf"/>
</dbReference>
<keyword evidence="3" id="KW-0408">Iron</keyword>
<dbReference type="PANTHER" id="PTHR36214:SF3">
    <property type="entry name" value="ACETYL-COA DECARBONYLASE_SYNTHASE COMPLEX SUBUNIT GAMMA"/>
    <property type="match status" value="1"/>
</dbReference>
<dbReference type="Gene3D" id="1.10.10.10">
    <property type="entry name" value="Winged helix-like DNA-binding domain superfamily/Winged helix DNA-binding domain"/>
    <property type="match status" value="1"/>
</dbReference>
<keyword evidence="1" id="KW-0004">4Fe-4S</keyword>
<dbReference type="GO" id="GO:0046872">
    <property type="term" value="F:metal ion binding"/>
    <property type="evidence" value="ECO:0007669"/>
    <property type="project" value="UniProtKB-KW"/>
</dbReference>
<dbReference type="PROSITE" id="PS51656">
    <property type="entry name" value="4FE4S"/>
    <property type="match status" value="1"/>
</dbReference>
<dbReference type="PANTHER" id="PTHR36214">
    <property type="match status" value="1"/>
</dbReference>
<organism evidence="6">
    <name type="scientific">hydrocarbon metagenome</name>
    <dbReference type="NCBI Taxonomy" id="938273"/>
    <lineage>
        <taxon>unclassified sequences</taxon>
        <taxon>metagenomes</taxon>
        <taxon>ecological metagenomes</taxon>
    </lineage>
</organism>
<keyword evidence="2" id="KW-0479">Metal-binding</keyword>
<dbReference type="GO" id="GO:0051539">
    <property type="term" value="F:4 iron, 4 sulfur cluster binding"/>
    <property type="evidence" value="ECO:0007669"/>
    <property type="project" value="UniProtKB-KW"/>
</dbReference>
<evidence type="ECO:0000256" key="2">
    <source>
        <dbReference type="ARBA" id="ARBA00022723"/>
    </source>
</evidence>
<evidence type="ECO:0000256" key="3">
    <source>
        <dbReference type="ARBA" id="ARBA00023004"/>
    </source>
</evidence>
<reference evidence="6" key="1">
    <citation type="journal article" date="2015" name="Proc. Natl. Acad. Sci. U.S.A.">
        <title>Networks of energetic and metabolic interactions define dynamics in microbial communities.</title>
        <authorList>
            <person name="Embree M."/>
            <person name="Liu J.K."/>
            <person name="Al-Bassam M.M."/>
            <person name="Zengler K."/>
        </authorList>
    </citation>
    <scope>NUCLEOTIDE SEQUENCE</scope>
</reference>
<evidence type="ECO:0000313" key="6">
    <source>
        <dbReference type="EMBL" id="KUG17710.1"/>
    </source>
</evidence>
<dbReference type="InterPro" id="IPR007202">
    <property type="entry name" value="4Fe-4S_dom"/>
</dbReference>